<dbReference type="RefSeq" id="WP_201374936.1">
    <property type="nucleotide sequence ID" value="NZ_BNJG01000003.1"/>
</dbReference>
<evidence type="ECO:0008006" key="4">
    <source>
        <dbReference type="Google" id="ProtNLM"/>
    </source>
</evidence>
<evidence type="ECO:0000313" key="3">
    <source>
        <dbReference type="Proteomes" id="UP000654345"/>
    </source>
</evidence>
<dbReference type="SUPFAM" id="SSF103473">
    <property type="entry name" value="MFS general substrate transporter"/>
    <property type="match status" value="1"/>
</dbReference>
<sequence length="180" mass="18817">MNAQSSLWDILWRLAVTGIGQGIFQSPNTRTMMGAAPLHAQGEASGLLATARVIGQSLSVALTGTVFAALGGTLAGTLLSSPQATTSRQPTSRPYNTPLSRAFTRPSSSALAAPPLASSPPSLAAASKHFADHSLQCPVGKCPEMRADVREDSRIHFLGKQEPSGGITIVLPLVPMHYLF</sequence>
<organism evidence="2 3">
    <name type="scientific">Ktedonobacter robiniae</name>
    <dbReference type="NCBI Taxonomy" id="2778365"/>
    <lineage>
        <taxon>Bacteria</taxon>
        <taxon>Bacillati</taxon>
        <taxon>Chloroflexota</taxon>
        <taxon>Ktedonobacteria</taxon>
        <taxon>Ktedonobacterales</taxon>
        <taxon>Ktedonobacteraceae</taxon>
        <taxon>Ktedonobacter</taxon>
    </lineage>
</organism>
<dbReference type="Proteomes" id="UP000654345">
    <property type="component" value="Unassembled WGS sequence"/>
</dbReference>
<proteinExistence type="predicted"/>
<accession>A0ABQ3V0M2</accession>
<dbReference type="InterPro" id="IPR036259">
    <property type="entry name" value="MFS_trans_sf"/>
</dbReference>
<evidence type="ECO:0000313" key="2">
    <source>
        <dbReference type="EMBL" id="GHO58684.1"/>
    </source>
</evidence>
<evidence type="ECO:0000256" key="1">
    <source>
        <dbReference type="SAM" id="MobiDB-lite"/>
    </source>
</evidence>
<name>A0ABQ3V0M2_9CHLR</name>
<protein>
    <recommendedName>
        <fullName evidence="4">Major facilitator superfamily (MFS) profile domain-containing protein</fullName>
    </recommendedName>
</protein>
<feature type="compositionally biased region" description="Polar residues" evidence="1">
    <location>
        <begin position="81"/>
        <end position="99"/>
    </location>
</feature>
<gene>
    <name evidence="2" type="ORF">KSB_71590</name>
</gene>
<dbReference type="EMBL" id="BNJG01000003">
    <property type="protein sequence ID" value="GHO58684.1"/>
    <property type="molecule type" value="Genomic_DNA"/>
</dbReference>
<keyword evidence="3" id="KW-1185">Reference proteome</keyword>
<comment type="caution">
    <text evidence="2">The sequence shown here is derived from an EMBL/GenBank/DDBJ whole genome shotgun (WGS) entry which is preliminary data.</text>
</comment>
<dbReference type="Gene3D" id="1.20.1250.20">
    <property type="entry name" value="MFS general substrate transporter like domains"/>
    <property type="match status" value="1"/>
</dbReference>
<feature type="region of interest" description="Disordered" evidence="1">
    <location>
        <begin position="81"/>
        <end position="104"/>
    </location>
</feature>
<reference evidence="2 3" key="1">
    <citation type="journal article" date="2021" name="Int. J. Syst. Evol. Microbiol.">
        <title>Reticulibacter mediterranei gen. nov., sp. nov., within the new family Reticulibacteraceae fam. nov., and Ktedonospora formicarum gen. nov., sp. nov., Ktedonobacter robiniae sp. nov., Dictyobacter formicarum sp. nov. and Dictyobacter arantiisoli sp. nov., belonging to the class Ktedonobacteria.</title>
        <authorList>
            <person name="Yabe S."/>
            <person name="Zheng Y."/>
            <person name="Wang C.M."/>
            <person name="Sakai Y."/>
            <person name="Abe K."/>
            <person name="Yokota A."/>
            <person name="Donadio S."/>
            <person name="Cavaletti L."/>
            <person name="Monciardini P."/>
        </authorList>
    </citation>
    <scope>NUCLEOTIDE SEQUENCE [LARGE SCALE GENOMIC DNA]</scope>
    <source>
        <strain evidence="2 3">SOSP1-30</strain>
    </source>
</reference>